<protein>
    <submittedName>
        <fullName evidence="2">Uncharacterized protein</fullName>
    </submittedName>
</protein>
<dbReference type="EMBL" id="CP093313">
    <property type="protein sequence ID" value="UWZ86893.1"/>
    <property type="molecule type" value="Genomic_DNA"/>
</dbReference>
<accession>A0A9J7BYZ9</accession>
<dbReference type="Proteomes" id="UP001059380">
    <property type="component" value="Chromosome"/>
</dbReference>
<gene>
    <name evidence="2" type="ORF">MOP44_13305</name>
</gene>
<evidence type="ECO:0000313" key="2">
    <source>
        <dbReference type="EMBL" id="UWZ86893.1"/>
    </source>
</evidence>
<keyword evidence="1" id="KW-0472">Membrane</keyword>
<keyword evidence="1" id="KW-0812">Transmembrane</keyword>
<evidence type="ECO:0000313" key="3">
    <source>
        <dbReference type="Proteomes" id="UP001059380"/>
    </source>
</evidence>
<evidence type="ECO:0000256" key="1">
    <source>
        <dbReference type="SAM" id="Phobius"/>
    </source>
</evidence>
<keyword evidence="1" id="KW-1133">Transmembrane helix</keyword>
<proteinExistence type="predicted"/>
<name>A0A9J7BYZ9_9BACT</name>
<sequence>MTERNEPVTSKNEGKSFWRVFFDWFILFSGISTASNLSRTRKAPVVGRGLFLFRKREKH</sequence>
<dbReference type="AlphaFoldDB" id="A0A9J7BYZ9"/>
<dbReference type="KEGG" id="orp:MOP44_13305"/>
<organism evidence="2 3">
    <name type="scientific">Occallatibacter riparius</name>
    <dbReference type="NCBI Taxonomy" id="1002689"/>
    <lineage>
        <taxon>Bacteria</taxon>
        <taxon>Pseudomonadati</taxon>
        <taxon>Acidobacteriota</taxon>
        <taxon>Terriglobia</taxon>
        <taxon>Terriglobales</taxon>
        <taxon>Acidobacteriaceae</taxon>
        <taxon>Occallatibacter</taxon>
    </lineage>
</organism>
<dbReference type="RefSeq" id="WP_260796530.1">
    <property type="nucleotide sequence ID" value="NZ_CP093313.1"/>
</dbReference>
<keyword evidence="3" id="KW-1185">Reference proteome</keyword>
<feature type="transmembrane region" description="Helical" evidence="1">
    <location>
        <begin position="20"/>
        <end position="38"/>
    </location>
</feature>
<reference evidence="2" key="1">
    <citation type="submission" date="2021-04" db="EMBL/GenBank/DDBJ databases">
        <title>Phylogenetic analysis of Acidobacteriaceae.</title>
        <authorList>
            <person name="Qiu L."/>
            <person name="Zhang Q."/>
        </authorList>
    </citation>
    <scope>NUCLEOTIDE SEQUENCE</scope>
    <source>
        <strain evidence="2">DSM 25168</strain>
    </source>
</reference>